<feature type="region of interest" description="Disordered" evidence="12">
    <location>
        <begin position="111"/>
        <end position="132"/>
    </location>
</feature>
<dbReference type="Proteomes" id="UP000616499">
    <property type="component" value="Unassembled WGS sequence"/>
</dbReference>
<evidence type="ECO:0000256" key="2">
    <source>
        <dbReference type="ARBA" id="ARBA00004418"/>
    </source>
</evidence>
<comment type="caution">
    <text evidence="14">The sequence shown here is derived from an EMBL/GenBank/DDBJ whole genome shotgun (WGS) entry which is preliminary data.</text>
</comment>
<comment type="similarity">
    <text evidence="3">In the N-terminal section; belongs to the FlgJ family.</text>
</comment>
<evidence type="ECO:0000256" key="10">
    <source>
        <dbReference type="ARBA" id="ARBA00023316"/>
    </source>
</evidence>
<feature type="compositionally biased region" description="Polar residues" evidence="12">
    <location>
        <begin position="182"/>
        <end position="207"/>
    </location>
</feature>
<keyword evidence="8 14" id="KW-0378">Hydrolase</keyword>
<dbReference type="Gene3D" id="2.10.70.40">
    <property type="entry name" value="peptidoglycan hydrolase"/>
    <property type="match status" value="1"/>
</dbReference>
<comment type="similarity">
    <text evidence="4">In the C-terminal section; belongs to the glycosyl hydrolase 73 family.</text>
</comment>
<dbReference type="EMBL" id="BMNW01000012">
    <property type="protein sequence ID" value="GGM26473.1"/>
    <property type="molecule type" value="Genomic_DNA"/>
</dbReference>
<dbReference type="Pfam" id="PF01832">
    <property type="entry name" value="Glucosaminidase"/>
    <property type="match status" value="1"/>
</dbReference>
<feature type="region of interest" description="Disordered" evidence="12">
    <location>
        <begin position="182"/>
        <end position="210"/>
    </location>
</feature>
<keyword evidence="6" id="KW-0574">Periplasm</keyword>
<evidence type="ECO:0000256" key="3">
    <source>
        <dbReference type="ARBA" id="ARBA00006880"/>
    </source>
</evidence>
<evidence type="ECO:0000256" key="1">
    <source>
        <dbReference type="ARBA" id="ARBA00002954"/>
    </source>
</evidence>
<proteinExistence type="inferred from homology"/>
<comment type="subcellular location">
    <subcellularLocation>
        <location evidence="2">Periplasm</location>
    </subcellularLocation>
</comment>
<dbReference type="RefSeq" id="WP_188868032.1">
    <property type="nucleotide sequence ID" value="NZ_BMNW01000012.1"/>
</dbReference>
<organism evidence="14 15">
    <name type="scientific">Pseudomonas asuensis</name>
    <dbReference type="NCBI Taxonomy" id="1825787"/>
    <lineage>
        <taxon>Bacteria</taxon>
        <taxon>Pseudomonadati</taxon>
        <taxon>Pseudomonadota</taxon>
        <taxon>Gammaproteobacteria</taxon>
        <taxon>Pseudomonadales</taxon>
        <taxon>Pseudomonadaceae</taxon>
        <taxon>Pseudomonas</taxon>
    </lineage>
</organism>
<reference evidence="15" key="1">
    <citation type="journal article" date="2019" name="Int. J. Syst. Evol. Microbiol.">
        <title>The Global Catalogue of Microorganisms (GCM) 10K type strain sequencing project: providing services to taxonomists for standard genome sequencing and annotation.</title>
        <authorList>
            <consortium name="The Broad Institute Genomics Platform"/>
            <consortium name="The Broad Institute Genome Sequencing Center for Infectious Disease"/>
            <person name="Wu L."/>
            <person name="Ma J."/>
        </authorList>
    </citation>
    <scope>NUCLEOTIDE SEQUENCE [LARGE SCALE GENOMIC DNA]</scope>
    <source>
        <strain evidence="15">JCM 13501</strain>
    </source>
</reference>
<evidence type="ECO:0000256" key="8">
    <source>
        <dbReference type="ARBA" id="ARBA00022801"/>
    </source>
</evidence>
<dbReference type="Pfam" id="PF10135">
    <property type="entry name" value="Rod-binding"/>
    <property type="match status" value="1"/>
</dbReference>
<feature type="region of interest" description="Disordered" evidence="12">
    <location>
        <begin position="222"/>
        <end position="250"/>
    </location>
</feature>
<dbReference type="InterPro" id="IPR013377">
    <property type="entry name" value="FlgJ"/>
</dbReference>
<dbReference type="InterPro" id="IPR002901">
    <property type="entry name" value="MGlyc_endo_b_GlcNAc-like_dom"/>
</dbReference>
<evidence type="ECO:0000256" key="7">
    <source>
        <dbReference type="ARBA" id="ARBA00022795"/>
    </source>
</evidence>
<dbReference type="PANTHER" id="PTHR33308">
    <property type="entry name" value="PEPTIDOGLYCAN HYDROLASE FLGJ"/>
    <property type="match status" value="1"/>
</dbReference>
<dbReference type="PANTHER" id="PTHR33308:SF9">
    <property type="entry name" value="PEPTIDOGLYCAN HYDROLASE FLGJ"/>
    <property type="match status" value="1"/>
</dbReference>
<evidence type="ECO:0000256" key="11">
    <source>
        <dbReference type="ARBA" id="ARBA00030835"/>
    </source>
</evidence>
<evidence type="ECO:0000256" key="12">
    <source>
        <dbReference type="SAM" id="MobiDB-lite"/>
    </source>
</evidence>
<keyword evidence="9" id="KW-0326">Glycosidase</keyword>
<dbReference type="InterPro" id="IPR023346">
    <property type="entry name" value="Lysozyme-like_dom_sf"/>
</dbReference>
<accession>A0ABQ2H2N8</accession>
<keyword evidence="15" id="KW-1185">Reference proteome</keyword>
<dbReference type="Gene3D" id="1.10.530.10">
    <property type="match status" value="1"/>
</dbReference>
<evidence type="ECO:0000256" key="9">
    <source>
        <dbReference type="ARBA" id="ARBA00023295"/>
    </source>
</evidence>
<dbReference type="SUPFAM" id="SSF53955">
    <property type="entry name" value="Lysozyme-like"/>
    <property type="match status" value="1"/>
</dbReference>
<feature type="compositionally biased region" description="Basic and acidic residues" evidence="12">
    <location>
        <begin position="229"/>
        <end position="238"/>
    </location>
</feature>
<dbReference type="SMART" id="SM00047">
    <property type="entry name" value="LYZ2"/>
    <property type="match status" value="1"/>
</dbReference>
<protein>
    <recommendedName>
        <fullName evidence="5">Peptidoglycan hydrolase FlgJ</fullName>
    </recommendedName>
    <alternativeName>
        <fullName evidence="11">Muramidase FlgJ</fullName>
    </alternativeName>
</protein>
<evidence type="ECO:0000256" key="6">
    <source>
        <dbReference type="ARBA" id="ARBA00022764"/>
    </source>
</evidence>
<comment type="function">
    <text evidence="1">Flagellum-specific muramidase which hydrolyzes the peptidoglycan layer to assemble the rod structure in the periplasmic space.</text>
</comment>
<evidence type="ECO:0000313" key="14">
    <source>
        <dbReference type="EMBL" id="GGM26473.1"/>
    </source>
</evidence>
<name>A0ABQ2H2N8_9PSED</name>
<dbReference type="NCBIfam" id="TIGR02541">
    <property type="entry name" value="flagell_FlgJ"/>
    <property type="match status" value="1"/>
</dbReference>
<keyword evidence="7" id="KW-1005">Bacterial flagellum biogenesis</keyword>
<dbReference type="InterPro" id="IPR051056">
    <property type="entry name" value="Glycosyl_Hydrolase_73"/>
</dbReference>
<evidence type="ECO:0000256" key="4">
    <source>
        <dbReference type="ARBA" id="ARBA00007974"/>
    </source>
</evidence>
<evidence type="ECO:0000259" key="13">
    <source>
        <dbReference type="SMART" id="SM00047"/>
    </source>
</evidence>
<evidence type="ECO:0000313" key="15">
    <source>
        <dbReference type="Proteomes" id="UP000616499"/>
    </source>
</evidence>
<evidence type="ECO:0000256" key="5">
    <source>
        <dbReference type="ARBA" id="ARBA00013433"/>
    </source>
</evidence>
<feature type="domain" description="Mannosyl-glycoprotein endo-beta-N-acetylglucosamidase-like" evidence="13">
    <location>
        <begin position="240"/>
        <end position="402"/>
    </location>
</feature>
<gene>
    <name evidence="14" type="primary">flgJ</name>
    <name evidence="14" type="ORF">GCM10009425_41400</name>
</gene>
<sequence length="413" mass="45171">MDSRLGGTYSSNVDSGAFTDLNRLAQMKGKNRDSEENIKKVAQEFESLFLNQMMKSMRSANEVLADKDSPFQSETTKQYQSMYDQQMAVSLSREGGGLGLSSVLERQLSKTAKTSHRPNPFAQVGQANSPAGDVVAKQDGLKASTKLASVDPARDDSKLLNQRRLALPGRFVDRVMAGIVPDTQQPNVGQQPTIASQLSDSSKTALSRSDWKPSQAFAVTADRQVSTHKAQDVSERRYAQPPLASKSSFSSREDFVNTMLPMAKEAAERIGVDPRYLVAQAALETGWGKSVIQQQDGSSSHNLFGIKAHGWKGGSARALTTEFVNGQPVKEVAKFRTYDSYADSFHDYVSFLQNNDRYQKALNSGGDSEKFMKGLQQAGYATDPNYARKITQIAQGIGTYQNIASTSSTTIRS</sequence>
<dbReference type="GO" id="GO:0016787">
    <property type="term" value="F:hydrolase activity"/>
    <property type="evidence" value="ECO:0007669"/>
    <property type="project" value="UniProtKB-KW"/>
</dbReference>
<dbReference type="InterPro" id="IPR019301">
    <property type="entry name" value="Flagellar_prot_FlgJ_N"/>
</dbReference>
<keyword evidence="10" id="KW-0961">Cell wall biogenesis/degradation</keyword>